<dbReference type="Proteomes" id="UP001271007">
    <property type="component" value="Unassembled WGS sequence"/>
</dbReference>
<dbReference type="EMBL" id="JAWDJX010000011">
    <property type="protein sequence ID" value="KAK3054618.1"/>
    <property type="molecule type" value="Genomic_DNA"/>
</dbReference>
<organism evidence="1 2">
    <name type="scientific">Extremus antarcticus</name>
    <dbReference type="NCBI Taxonomy" id="702011"/>
    <lineage>
        <taxon>Eukaryota</taxon>
        <taxon>Fungi</taxon>
        <taxon>Dikarya</taxon>
        <taxon>Ascomycota</taxon>
        <taxon>Pezizomycotina</taxon>
        <taxon>Dothideomycetes</taxon>
        <taxon>Dothideomycetidae</taxon>
        <taxon>Mycosphaerellales</taxon>
        <taxon>Extremaceae</taxon>
        <taxon>Extremus</taxon>
    </lineage>
</organism>
<comment type="caution">
    <text evidence="1">The sequence shown here is derived from an EMBL/GenBank/DDBJ whole genome shotgun (WGS) entry which is preliminary data.</text>
</comment>
<proteinExistence type="predicted"/>
<gene>
    <name evidence="1" type="ORF">LTR09_004347</name>
</gene>
<protein>
    <submittedName>
        <fullName evidence="1">Uncharacterized protein</fullName>
    </submittedName>
</protein>
<evidence type="ECO:0000313" key="2">
    <source>
        <dbReference type="Proteomes" id="UP001271007"/>
    </source>
</evidence>
<evidence type="ECO:0000313" key="1">
    <source>
        <dbReference type="EMBL" id="KAK3054618.1"/>
    </source>
</evidence>
<dbReference type="AlphaFoldDB" id="A0AAJ0GDW5"/>
<keyword evidence="2" id="KW-1185">Reference proteome</keyword>
<sequence length="165" mass="18046">MGSNSTLPGHQVSQFFTSESAKLSSLLDVVTAEAGKTIDTPCRDQYIELANIVNDLLGQAQAFSSLAPDELKGRWLDVQLFVGRSQAVQNAVVEWQTTSTTTNQKVACKKRARSGTLGAESAATLKRSKSYQNVDEMEVDPDVVMTAMPIRTAAPQSWWTETLYD</sequence>
<accession>A0AAJ0GDW5</accession>
<name>A0AAJ0GDW5_9PEZI</name>
<reference evidence="1" key="1">
    <citation type="submission" date="2023-04" db="EMBL/GenBank/DDBJ databases">
        <title>Black Yeasts Isolated from many extreme environments.</title>
        <authorList>
            <person name="Coleine C."/>
            <person name="Stajich J.E."/>
            <person name="Selbmann L."/>
        </authorList>
    </citation>
    <scope>NUCLEOTIDE SEQUENCE</scope>
    <source>
        <strain evidence="1">CCFEE 5312</strain>
    </source>
</reference>